<comment type="caution">
    <text evidence="1">The sequence shown here is derived from an EMBL/GenBank/DDBJ whole genome shotgun (WGS) entry which is preliminary data.</text>
</comment>
<dbReference type="EMBL" id="JAMZEL010000014">
    <property type="protein sequence ID" value="MCP1385627.1"/>
    <property type="molecule type" value="Genomic_DNA"/>
</dbReference>
<sequence length="232" mass="27146">MWEELKVYKQLDKAEINPTFKKFGATLMSLTNGFKLDQTASIIKLSREVNQLEQAIFIEKDKGTYNLKVRTSIKPVDFYRKHKYTMLNIVPLGDILNNHRRTSFPLTQEWNDLAIYLATRIKTEIEKYFGTYGSYYKIIAKRKEIEPKDFGLDKKYELLIYAAIRTKNKELLNQYLDKKMSRPFMGITQSEYLKPDSNEIDESVFLQSVKSFALTGDFISIEKEIAKAYGQN</sequence>
<dbReference type="Proteomes" id="UP001204772">
    <property type="component" value="Unassembled WGS sequence"/>
</dbReference>
<keyword evidence="2" id="KW-1185">Reference proteome</keyword>
<proteinExistence type="predicted"/>
<evidence type="ECO:0000313" key="1">
    <source>
        <dbReference type="EMBL" id="MCP1385627.1"/>
    </source>
</evidence>
<reference evidence="1 2" key="1">
    <citation type="submission" date="2022-06" db="EMBL/GenBank/DDBJ databases">
        <title>Runella sp. S5 genome sequencing.</title>
        <authorList>
            <person name="Park S."/>
        </authorList>
    </citation>
    <scope>NUCLEOTIDE SEQUENCE [LARGE SCALE GENOMIC DNA]</scope>
    <source>
        <strain evidence="1 2">S5</strain>
    </source>
</reference>
<name>A0ABT1FVD2_9BACT</name>
<dbReference type="RefSeq" id="WP_253532118.1">
    <property type="nucleotide sequence ID" value="NZ_JAMZEL010000014.1"/>
</dbReference>
<organism evidence="1 2">
    <name type="scientific">Runella salmonicolor</name>
    <dbReference type="NCBI Taxonomy" id="2950278"/>
    <lineage>
        <taxon>Bacteria</taxon>
        <taxon>Pseudomonadati</taxon>
        <taxon>Bacteroidota</taxon>
        <taxon>Cytophagia</taxon>
        <taxon>Cytophagales</taxon>
        <taxon>Spirosomataceae</taxon>
        <taxon>Runella</taxon>
    </lineage>
</organism>
<protein>
    <submittedName>
        <fullName evidence="1">Uncharacterized protein</fullName>
    </submittedName>
</protein>
<evidence type="ECO:0000313" key="2">
    <source>
        <dbReference type="Proteomes" id="UP001204772"/>
    </source>
</evidence>
<accession>A0ABT1FVD2</accession>
<gene>
    <name evidence="1" type="ORF">NCI00_24530</name>
</gene>